<dbReference type="RefSeq" id="WP_083712671.1">
    <property type="nucleotide sequence ID" value="NZ_CP019082.1"/>
</dbReference>
<dbReference type="PROSITE" id="PS51343">
    <property type="entry name" value="PII_GLNB_DOM"/>
    <property type="match status" value="1"/>
</dbReference>
<dbReference type="GO" id="GO:0005524">
    <property type="term" value="F:ATP binding"/>
    <property type="evidence" value="ECO:0007669"/>
    <property type="project" value="TreeGrafter"/>
</dbReference>
<evidence type="ECO:0000256" key="2">
    <source>
        <dbReference type="SAM" id="MobiDB-lite"/>
    </source>
</evidence>
<sequence>MGDRDDTQAKTQPQPQGDPVRTGRPVQIVALVKPFRTQAVLEALESVEILGGTVREAMGYGRQKNRLHHYLGSEYNTSFLPKVELTIFVEEEHVAAAIRAIVGQARTGRIGDGKILVLPCLGDFLSW</sequence>
<dbReference type="PRINTS" id="PR00340">
    <property type="entry name" value="PIIGLNB"/>
</dbReference>
<dbReference type="InterPro" id="IPR002187">
    <property type="entry name" value="N-reg_PII"/>
</dbReference>
<organism evidence="3 4">
    <name type="scientific">Paludisphaera borealis</name>
    <dbReference type="NCBI Taxonomy" id="1387353"/>
    <lineage>
        <taxon>Bacteria</taxon>
        <taxon>Pseudomonadati</taxon>
        <taxon>Planctomycetota</taxon>
        <taxon>Planctomycetia</taxon>
        <taxon>Isosphaerales</taxon>
        <taxon>Isosphaeraceae</taxon>
        <taxon>Paludisphaera</taxon>
    </lineage>
</organism>
<name>A0A1U7CK55_9BACT</name>
<proteinExistence type="predicted"/>
<dbReference type="Proteomes" id="UP000186309">
    <property type="component" value="Chromosome"/>
</dbReference>
<dbReference type="GO" id="GO:0005829">
    <property type="term" value="C:cytosol"/>
    <property type="evidence" value="ECO:0007669"/>
    <property type="project" value="TreeGrafter"/>
</dbReference>
<keyword evidence="4" id="KW-1185">Reference proteome</keyword>
<dbReference type="EMBL" id="CP019082">
    <property type="protein sequence ID" value="APW59311.1"/>
    <property type="molecule type" value="Genomic_DNA"/>
</dbReference>
<dbReference type="AlphaFoldDB" id="A0A1U7CK55"/>
<dbReference type="SMART" id="SM00938">
    <property type="entry name" value="P-II"/>
    <property type="match status" value="1"/>
</dbReference>
<accession>A0A1U7CK55</accession>
<feature type="modified residue" description="O-UMP-tyrosine" evidence="1">
    <location>
        <position position="75"/>
    </location>
</feature>
<dbReference type="InterPro" id="IPR011322">
    <property type="entry name" value="N-reg_PII-like_a/b"/>
</dbReference>
<dbReference type="OrthoDB" id="9802729at2"/>
<evidence type="ECO:0000256" key="1">
    <source>
        <dbReference type="PIRSR" id="PIRSR602187-50"/>
    </source>
</evidence>
<gene>
    <name evidence="3" type="primary">glnB_1</name>
    <name evidence="3" type="ORF">BSF38_00729</name>
</gene>
<evidence type="ECO:0000313" key="3">
    <source>
        <dbReference type="EMBL" id="APW59311.1"/>
    </source>
</evidence>
<keyword evidence="1" id="KW-0597">Phosphoprotein</keyword>
<dbReference type="KEGG" id="pbor:BSF38_00729"/>
<dbReference type="Gene3D" id="3.30.70.120">
    <property type="match status" value="1"/>
</dbReference>
<dbReference type="GO" id="GO:0030234">
    <property type="term" value="F:enzyme regulator activity"/>
    <property type="evidence" value="ECO:0007669"/>
    <property type="project" value="InterPro"/>
</dbReference>
<reference evidence="4" key="1">
    <citation type="submission" date="2016-12" db="EMBL/GenBank/DDBJ databases">
        <title>Comparative genomics of four Isosphaeraceae planctomycetes: a common pool of plasmids and glycoside hydrolase genes.</title>
        <authorList>
            <person name="Ivanova A."/>
        </authorList>
    </citation>
    <scope>NUCLEOTIDE SEQUENCE [LARGE SCALE GENOMIC DNA]</scope>
    <source>
        <strain evidence="4">PX4</strain>
    </source>
</reference>
<dbReference type="SUPFAM" id="SSF54913">
    <property type="entry name" value="GlnB-like"/>
    <property type="match status" value="1"/>
</dbReference>
<evidence type="ECO:0000313" key="4">
    <source>
        <dbReference type="Proteomes" id="UP000186309"/>
    </source>
</evidence>
<dbReference type="PANTHER" id="PTHR30115">
    <property type="entry name" value="NITROGEN REGULATORY PROTEIN P-II"/>
    <property type="match status" value="1"/>
</dbReference>
<dbReference type="Pfam" id="PF00543">
    <property type="entry name" value="P-II"/>
    <property type="match status" value="1"/>
</dbReference>
<dbReference type="PANTHER" id="PTHR30115:SF11">
    <property type="entry name" value="NITROGEN REGULATORY PROTEIN P-II HOMOLOG"/>
    <property type="match status" value="1"/>
</dbReference>
<protein>
    <submittedName>
        <fullName evidence="3">Nitrogen regulatory protein P-II</fullName>
    </submittedName>
</protein>
<feature type="region of interest" description="Disordered" evidence="2">
    <location>
        <begin position="1"/>
        <end position="23"/>
    </location>
</feature>
<dbReference type="STRING" id="1387353.BSF38_00729"/>
<dbReference type="GO" id="GO:0006808">
    <property type="term" value="P:regulation of nitrogen utilization"/>
    <property type="evidence" value="ECO:0007669"/>
    <property type="project" value="InterPro"/>
</dbReference>
<dbReference type="InterPro" id="IPR015867">
    <property type="entry name" value="N-reg_PII/ATP_PRibTrfase_C"/>
</dbReference>